<evidence type="ECO:0000256" key="2">
    <source>
        <dbReference type="ARBA" id="ARBA00022525"/>
    </source>
</evidence>
<keyword evidence="2" id="KW-0964">Secreted</keyword>
<dbReference type="SUPFAM" id="SSF51120">
    <property type="entry name" value="beta-Roll"/>
    <property type="match status" value="2"/>
</dbReference>
<evidence type="ECO:0008006" key="6">
    <source>
        <dbReference type="Google" id="ProtNLM"/>
    </source>
</evidence>
<dbReference type="InterPro" id="IPR050557">
    <property type="entry name" value="RTX_toxin/Mannuronan_C5-epim"/>
</dbReference>
<dbReference type="PRINTS" id="PR00313">
    <property type="entry name" value="CABNDNGRPT"/>
</dbReference>
<organism evidence="4 5">
    <name type="scientific">Solirubrobacter deserti</name>
    <dbReference type="NCBI Taxonomy" id="2282478"/>
    <lineage>
        <taxon>Bacteria</taxon>
        <taxon>Bacillati</taxon>
        <taxon>Actinomycetota</taxon>
        <taxon>Thermoleophilia</taxon>
        <taxon>Solirubrobacterales</taxon>
        <taxon>Solirubrobacteraceae</taxon>
        <taxon>Solirubrobacter</taxon>
    </lineage>
</organism>
<dbReference type="InterPro" id="IPR001343">
    <property type="entry name" value="Hemolysn_Ca-bd"/>
</dbReference>
<feature type="signal peptide" evidence="3">
    <location>
        <begin position="1"/>
        <end position="22"/>
    </location>
</feature>
<dbReference type="PANTHER" id="PTHR38340">
    <property type="entry name" value="S-LAYER PROTEIN"/>
    <property type="match status" value="1"/>
</dbReference>
<gene>
    <name evidence="4" type="ORF">OJ962_20115</name>
</gene>
<dbReference type="RefSeq" id="WP_202954603.1">
    <property type="nucleotide sequence ID" value="NZ_JAPCID010000029.1"/>
</dbReference>
<dbReference type="InterPro" id="IPR018511">
    <property type="entry name" value="Hemolysin-typ_Ca-bd_CS"/>
</dbReference>
<dbReference type="InterPro" id="IPR011049">
    <property type="entry name" value="Serralysin-like_metalloprot_C"/>
</dbReference>
<evidence type="ECO:0000256" key="1">
    <source>
        <dbReference type="ARBA" id="ARBA00004613"/>
    </source>
</evidence>
<dbReference type="Proteomes" id="UP001147700">
    <property type="component" value="Unassembled WGS sequence"/>
</dbReference>
<dbReference type="PROSITE" id="PS00330">
    <property type="entry name" value="HEMOLYSIN_CALCIUM"/>
    <property type="match status" value="1"/>
</dbReference>
<dbReference type="Gene3D" id="2.150.10.10">
    <property type="entry name" value="Serralysin-like metalloprotease, C-terminal"/>
    <property type="match status" value="2"/>
</dbReference>
<dbReference type="PANTHER" id="PTHR38340:SF1">
    <property type="entry name" value="S-LAYER PROTEIN"/>
    <property type="match status" value="1"/>
</dbReference>
<comment type="subcellular location">
    <subcellularLocation>
        <location evidence="1">Secreted</location>
    </subcellularLocation>
</comment>
<sequence length="465" mass="47377">MTVLRAALASVLLLLLPASAMAGGVRVDANGVIVVTGDVSGESIVVGWDGEDHYVESDRGLTVGGGDCTPDGSNHVDCTGTAFNVSFIGAGSFLDASQVSSSARLTATGSPGADELVGTPNDDTISGIEGDDSLWGGGGNDALNGGAGANTFNDGDGTDVSAGGPHNDTFNVGQGRDTLQPGDGYDVISYSTRLVGVTITLSGGADDGEPGEGDDVGAVAEQADGGSGNDVLAANNLGNTLNGGAGNDALIGGTAEDRLVGNEGDDSIDARDGRFDSVDCGPGNDVVFADPADLTQNCEVAPDADGDGYLANVDCAPTDPAIHPGAGEVIGNPVDEDCKDGPLYARVVSPVGYSIKREGSRNRMRFTKLTVGEIKPGDTIEIRCSTKARGCPFTRKTVTGKSKRTVSVLTHFKKRYLRRGAVVEIRTLRPNEIGSVRRLTVGRRGAVKSETLCLNVGASAPTRCA</sequence>
<keyword evidence="3" id="KW-0732">Signal</keyword>
<protein>
    <recommendedName>
        <fullName evidence="6">Calcium-binding protein</fullName>
    </recommendedName>
</protein>
<comment type="caution">
    <text evidence="4">The sequence shown here is derived from an EMBL/GenBank/DDBJ whole genome shotgun (WGS) entry which is preliminary data.</text>
</comment>
<proteinExistence type="predicted"/>
<dbReference type="EMBL" id="JAPCID010000029">
    <property type="protein sequence ID" value="MDA0139818.1"/>
    <property type="molecule type" value="Genomic_DNA"/>
</dbReference>
<evidence type="ECO:0000256" key="3">
    <source>
        <dbReference type="SAM" id="SignalP"/>
    </source>
</evidence>
<evidence type="ECO:0000313" key="4">
    <source>
        <dbReference type="EMBL" id="MDA0139818.1"/>
    </source>
</evidence>
<feature type="chain" id="PRO_5045053498" description="Calcium-binding protein" evidence="3">
    <location>
        <begin position="23"/>
        <end position="465"/>
    </location>
</feature>
<dbReference type="Pfam" id="PF00353">
    <property type="entry name" value="HemolysinCabind"/>
    <property type="match status" value="3"/>
</dbReference>
<accession>A0ABT4RMN1</accession>
<reference evidence="4" key="1">
    <citation type="submission" date="2022-10" db="EMBL/GenBank/DDBJ databases">
        <title>The WGS of Solirubrobacter sp. CPCC 204708.</title>
        <authorList>
            <person name="Jiang Z."/>
        </authorList>
    </citation>
    <scope>NUCLEOTIDE SEQUENCE</scope>
    <source>
        <strain evidence="4">CPCC 204708</strain>
    </source>
</reference>
<name>A0ABT4RMN1_9ACTN</name>
<keyword evidence="5" id="KW-1185">Reference proteome</keyword>
<evidence type="ECO:0000313" key="5">
    <source>
        <dbReference type="Proteomes" id="UP001147700"/>
    </source>
</evidence>